<dbReference type="OrthoDB" id="1655642at2"/>
<dbReference type="RefSeq" id="WP_004801300.1">
    <property type="nucleotide sequence ID" value="NZ_KB446646.1"/>
</dbReference>
<dbReference type="BioCyc" id="ECAT999415-HMP:GTTI-261-MONOMER"/>
<accession>M2Q3K1</accession>
<feature type="region of interest" description="Disordered" evidence="1">
    <location>
        <begin position="40"/>
        <end position="65"/>
    </location>
</feature>
<proteinExistence type="predicted"/>
<comment type="caution">
    <text evidence="2">The sequence shown here is derived from an EMBL/GenBank/DDBJ whole genome shotgun (WGS) entry which is preliminary data.</text>
</comment>
<dbReference type="EMBL" id="AGEJ01000005">
    <property type="protein sequence ID" value="EMD17465.1"/>
    <property type="molecule type" value="Genomic_DNA"/>
</dbReference>
<dbReference type="eggNOG" id="ENOG5033IVE">
    <property type="taxonomic scope" value="Bacteria"/>
</dbReference>
<reference evidence="2 3" key="1">
    <citation type="submission" date="2013-02" db="EMBL/GenBank/DDBJ databases">
        <title>The Genome Sequence of Lactobacillus catenaformis F0143.</title>
        <authorList>
            <consortium name="The Broad Institute Genome Sequencing Platform"/>
            <person name="Earl A."/>
            <person name="Ward D."/>
            <person name="Feldgarden M."/>
            <person name="Gevers D."/>
            <person name="Izard J."/>
            <person name="Blanton J.M."/>
            <person name="Mathney J."/>
            <person name="Dewhirst F.E."/>
            <person name="Young S.K."/>
            <person name="Zeng Q."/>
            <person name="Gargeya S."/>
            <person name="Fitzgerald M."/>
            <person name="Haas B."/>
            <person name="Abouelleil A."/>
            <person name="Alvarado L."/>
            <person name="Arachchi H.M."/>
            <person name="Berlin A."/>
            <person name="Chapman S.B."/>
            <person name="Gearin G."/>
            <person name="Goldberg J."/>
            <person name="Griggs A."/>
            <person name="Gujja S."/>
            <person name="Hansen M."/>
            <person name="Heiman D."/>
            <person name="Howarth C."/>
            <person name="Larimer J."/>
            <person name="Lui A."/>
            <person name="MacDonald P.J.P."/>
            <person name="McCowen C."/>
            <person name="Montmayeur A."/>
            <person name="Murphy C."/>
            <person name="Neiman D."/>
            <person name="Pearson M."/>
            <person name="Priest M."/>
            <person name="Roberts A."/>
            <person name="Saif S."/>
            <person name="Shea T."/>
            <person name="Sisk P."/>
            <person name="Stolte C."/>
            <person name="Sykes S."/>
            <person name="Wortman J."/>
            <person name="Nusbaum C."/>
            <person name="Birren B."/>
        </authorList>
    </citation>
    <scope>NUCLEOTIDE SEQUENCE [LARGE SCALE GENOMIC DNA]</scope>
    <source>
        <strain evidence="2 3">OT 569</strain>
    </source>
</reference>
<gene>
    <name evidence="2" type="ORF">HMPREF9943_00252</name>
</gene>
<evidence type="ECO:0000256" key="1">
    <source>
        <dbReference type="SAM" id="MobiDB-lite"/>
    </source>
</evidence>
<evidence type="ECO:0000313" key="2">
    <source>
        <dbReference type="EMBL" id="EMD17465.1"/>
    </source>
</evidence>
<evidence type="ECO:0000313" key="3">
    <source>
        <dbReference type="Proteomes" id="UP000011758"/>
    </source>
</evidence>
<dbReference type="AlphaFoldDB" id="M2Q3K1"/>
<protein>
    <submittedName>
        <fullName evidence="2">Uncharacterized protein</fullName>
    </submittedName>
</protein>
<feature type="compositionally biased region" description="Basic and acidic residues" evidence="1">
    <location>
        <begin position="40"/>
        <end position="50"/>
    </location>
</feature>
<organism evidence="2 3">
    <name type="scientific">Eggerthia catenaformis OT 569 = DSM 20559</name>
    <dbReference type="NCBI Taxonomy" id="999415"/>
    <lineage>
        <taxon>Bacteria</taxon>
        <taxon>Bacillati</taxon>
        <taxon>Bacillota</taxon>
        <taxon>Erysipelotrichia</taxon>
        <taxon>Erysipelotrichales</taxon>
        <taxon>Coprobacillaceae</taxon>
        <taxon>Eggerthia</taxon>
    </lineage>
</organism>
<keyword evidence="3" id="KW-1185">Reference proteome</keyword>
<name>M2Q3K1_9FIRM</name>
<dbReference type="Proteomes" id="UP000011758">
    <property type="component" value="Unassembled WGS sequence"/>
</dbReference>
<sequence>MAIKVQAKDTDELTVELEEWSLGVNLIDTSSKEEKVVKIESDQLKEDHSHRTSYLNRDIKDEEDN</sequence>